<dbReference type="Proteomes" id="UP000799441">
    <property type="component" value="Unassembled WGS sequence"/>
</dbReference>
<dbReference type="OrthoDB" id="422736at2759"/>
<protein>
    <submittedName>
        <fullName evidence="2">Uncharacterized protein</fullName>
    </submittedName>
</protein>
<keyword evidence="1" id="KW-0472">Membrane</keyword>
<keyword evidence="1" id="KW-1133">Transmembrane helix</keyword>
<keyword evidence="3" id="KW-1185">Reference proteome</keyword>
<evidence type="ECO:0000256" key="1">
    <source>
        <dbReference type="SAM" id="Phobius"/>
    </source>
</evidence>
<reference evidence="2" key="1">
    <citation type="journal article" date="2020" name="Stud. Mycol.">
        <title>101 Dothideomycetes genomes: a test case for predicting lifestyles and emergence of pathogens.</title>
        <authorList>
            <person name="Haridas S."/>
            <person name="Albert R."/>
            <person name="Binder M."/>
            <person name="Bloem J."/>
            <person name="Labutti K."/>
            <person name="Salamov A."/>
            <person name="Andreopoulos B."/>
            <person name="Baker S."/>
            <person name="Barry K."/>
            <person name="Bills G."/>
            <person name="Bluhm B."/>
            <person name="Cannon C."/>
            <person name="Castanera R."/>
            <person name="Culley D."/>
            <person name="Daum C."/>
            <person name="Ezra D."/>
            <person name="Gonzalez J."/>
            <person name="Henrissat B."/>
            <person name="Kuo A."/>
            <person name="Liang C."/>
            <person name="Lipzen A."/>
            <person name="Lutzoni F."/>
            <person name="Magnuson J."/>
            <person name="Mondo S."/>
            <person name="Nolan M."/>
            <person name="Ohm R."/>
            <person name="Pangilinan J."/>
            <person name="Park H.-J."/>
            <person name="Ramirez L."/>
            <person name="Alfaro M."/>
            <person name="Sun H."/>
            <person name="Tritt A."/>
            <person name="Yoshinaga Y."/>
            <person name="Zwiers L.-H."/>
            <person name="Turgeon B."/>
            <person name="Goodwin S."/>
            <person name="Spatafora J."/>
            <person name="Crous P."/>
            <person name="Grigoriev I."/>
        </authorList>
    </citation>
    <scope>NUCLEOTIDE SEQUENCE</scope>
    <source>
        <strain evidence="2">CBS 116435</strain>
    </source>
</reference>
<evidence type="ECO:0000313" key="2">
    <source>
        <dbReference type="EMBL" id="KAF2724180.1"/>
    </source>
</evidence>
<sequence length="580" mass="64609">MNGHLREASYRLLGGDGKASNGRTDEETTTGLKGLISSQWRIVLAFLLTTFAALYYVTLPLPAPSDEVLGYANGTSHATGPRPAEFHLLISAPNAEVESCKLLASAAVAGYPTPFFINWNIDDASTAVAAELAKIRGVSDYLDSLDSTHDDDLILLIDGQDIWMQLRPQVIIDRFLAINARADARLANELNGKNTHGKRIRQEIVFASRRSCAPWSAEDPACYAVPESTLAPGIFGPEEDAKRSRPKYLHDGVVMGTARAMRKLFTEAVAEAEAKLKKQYPPQEGTSVTEREIYDERKPILPYIFGEQELFRELVRRHSASYDDHFLGSKLLEHRGTSKWNESHLSAVSAKAAARSDHIFDFGIGIDYNSELSLSLQSASTAETAWLLMNDTASLAAVQDAHGIPREKHRTRELQVDIAKSLPPFWTFSYEPSLPRWRGWDEVDLLTNVFTGITPGIIQLNGGNVENNKDLRHQWWNLLWSHSHLRVLFDAFIYAPILPVAVSGTLVSSQEGPEDISASSSQFKAIREFWPSEIWKGGARDGPGGIGTGENWIRWDEVCREFHEEIFDDGKGWWALPENH</sequence>
<accession>A0A9P4QE36</accession>
<name>A0A9P4QE36_9PEZI</name>
<feature type="transmembrane region" description="Helical" evidence="1">
    <location>
        <begin position="42"/>
        <end position="59"/>
    </location>
</feature>
<gene>
    <name evidence="2" type="ORF">K431DRAFT_282448</name>
</gene>
<evidence type="ECO:0000313" key="3">
    <source>
        <dbReference type="Proteomes" id="UP000799441"/>
    </source>
</evidence>
<dbReference type="PANTHER" id="PTHR36587:SF2">
    <property type="entry name" value="EXPRESSION SITE-ASSOCIATED GENE 3 (ESAG3)-LIKE PROTEIN"/>
    <property type="match status" value="1"/>
</dbReference>
<comment type="caution">
    <text evidence="2">The sequence shown here is derived from an EMBL/GenBank/DDBJ whole genome shotgun (WGS) entry which is preliminary data.</text>
</comment>
<keyword evidence="1" id="KW-0812">Transmembrane</keyword>
<dbReference type="EMBL" id="MU003773">
    <property type="protein sequence ID" value="KAF2724180.1"/>
    <property type="molecule type" value="Genomic_DNA"/>
</dbReference>
<proteinExistence type="predicted"/>
<dbReference type="PANTHER" id="PTHR36587">
    <property type="entry name" value="EXPRESSION SITE-ASSOCIATED GENE 3 (ESAG3)-LIKE PROTEIN"/>
    <property type="match status" value="1"/>
</dbReference>
<dbReference type="AlphaFoldDB" id="A0A9P4QE36"/>
<organism evidence="2 3">
    <name type="scientific">Polychaeton citri CBS 116435</name>
    <dbReference type="NCBI Taxonomy" id="1314669"/>
    <lineage>
        <taxon>Eukaryota</taxon>
        <taxon>Fungi</taxon>
        <taxon>Dikarya</taxon>
        <taxon>Ascomycota</taxon>
        <taxon>Pezizomycotina</taxon>
        <taxon>Dothideomycetes</taxon>
        <taxon>Dothideomycetidae</taxon>
        <taxon>Capnodiales</taxon>
        <taxon>Capnodiaceae</taxon>
        <taxon>Polychaeton</taxon>
    </lineage>
</organism>
<dbReference type="CDD" id="cd22997">
    <property type="entry name" value="GT_LH"/>
    <property type="match status" value="1"/>
</dbReference>